<dbReference type="InterPro" id="IPR008271">
    <property type="entry name" value="Ser/Thr_kinase_AS"/>
</dbReference>
<feature type="region of interest" description="Disordered" evidence="8">
    <location>
        <begin position="427"/>
        <end position="473"/>
    </location>
</feature>
<dbReference type="FunFam" id="1.10.510.10:FF:000021">
    <property type="entry name" value="Serine/threonine protein kinase"/>
    <property type="match status" value="1"/>
</dbReference>
<evidence type="ECO:0000256" key="8">
    <source>
        <dbReference type="SAM" id="MobiDB-lite"/>
    </source>
</evidence>
<keyword evidence="6 7" id="KW-0067">ATP-binding</keyword>
<dbReference type="PANTHER" id="PTHR43289:SF6">
    <property type="entry name" value="SERINE_THREONINE-PROTEIN KINASE NEKL-3"/>
    <property type="match status" value="1"/>
</dbReference>
<name>A0A3D3R5J1_9PLAN</name>
<dbReference type="SMART" id="SM00220">
    <property type="entry name" value="S_TKc"/>
    <property type="match status" value="1"/>
</dbReference>
<feature type="domain" description="Protein kinase" evidence="9">
    <location>
        <begin position="107"/>
        <end position="365"/>
    </location>
</feature>
<reference evidence="10 11" key="1">
    <citation type="journal article" date="2018" name="Nat. Biotechnol.">
        <title>A standardized bacterial taxonomy based on genome phylogeny substantially revises the tree of life.</title>
        <authorList>
            <person name="Parks D.H."/>
            <person name="Chuvochina M."/>
            <person name="Waite D.W."/>
            <person name="Rinke C."/>
            <person name="Skarshewski A."/>
            <person name="Chaumeil P.A."/>
            <person name="Hugenholtz P."/>
        </authorList>
    </citation>
    <scope>NUCLEOTIDE SEQUENCE [LARGE SCALE GENOMIC DNA]</scope>
    <source>
        <strain evidence="10">UBA9375</strain>
    </source>
</reference>
<dbReference type="GO" id="GO:0005524">
    <property type="term" value="F:ATP binding"/>
    <property type="evidence" value="ECO:0007669"/>
    <property type="project" value="UniProtKB-UniRule"/>
</dbReference>
<dbReference type="InterPro" id="IPR017441">
    <property type="entry name" value="Protein_kinase_ATP_BS"/>
</dbReference>
<evidence type="ECO:0000256" key="6">
    <source>
        <dbReference type="ARBA" id="ARBA00022840"/>
    </source>
</evidence>
<dbReference type="InterPro" id="IPR016187">
    <property type="entry name" value="CTDL_fold"/>
</dbReference>
<evidence type="ECO:0000313" key="10">
    <source>
        <dbReference type="EMBL" id="HCO22890.1"/>
    </source>
</evidence>
<feature type="compositionally biased region" description="Low complexity" evidence="8">
    <location>
        <begin position="449"/>
        <end position="458"/>
    </location>
</feature>
<dbReference type="Gene3D" id="1.10.510.10">
    <property type="entry name" value="Transferase(Phosphotransferase) domain 1"/>
    <property type="match status" value="1"/>
</dbReference>
<evidence type="ECO:0000256" key="5">
    <source>
        <dbReference type="ARBA" id="ARBA00022777"/>
    </source>
</evidence>
<keyword evidence="2" id="KW-0723">Serine/threonine-protein kinase</keyword>
<dbReference type="Gene3D" id="3.30.200.20">
    <property type="entry name" value="Phosphorylase Kinase, domain 1"/>
    <property type="match status" value="1"/>
</dbReference>
<dbReference type="SUPFAM" id="SSF56112">
    <property type="entry name" value="Protein kinase-like (PK-like)"/>
    <property type="match status" value="1"/>
</dbReference>
<feature type="binding site" evidence="7">
    <location>
        <position position="136"/>
    </location>
    <ligand>
        <name>ATP</name>
        <dbReference type="ChEBI" id="CHEBI:30616"/>
    </ligand>
</feature>
<keyword evidence="3" id="KW-0808">Transferase</keyword>
<dbReference type="PROSITE" id="PS00107">
    <property type="entry name" value="PROTEIN_KINASE_ATP"/>
    <property type="match status" value="1"/>
</dbReference>
<dbReference type="PANTHER" id="PTHR43289">
    <property type="entry name" value="MITOGEN-ACTIVATED PROTEIN KINASE KINASE KINASE 20-RELATED"/>
    <property type="match status" value="1"/>
</dbReference>
<evidence type="ECO:0000256" key="3">
    <source>
        <dbReference type="ARBA" id="ARBA00022679"/>
    </source>
</evidence>
<dbReference type="AlphaFoldDB" id="A0A3D3R5J1"/>
<dbReference type="Pfam" id="PF03781">
    <property type="entry name" value="FGE-sulfatase"/>
    <property type="match status" value="1"/>
</dbReference>
<dbReference type="Gene3D" id="3.90.1580.10">
    <property type="entry name" value="paralog of FGE (formylglycine-generating enzyme)"/>
    <property type="match status" value="1"/>
</dbReference>
<dbReference type="InterPro" id="IPR000719">
    <property type="entry name" value="Prot_kinase_dom"/>
</dbReference>
<dbReference type="EMBL" id="DQAY01000047">
    <property type="protein sequence ID" value="HCO22890.1"/>
    <property type="molecule type" value="Genomic_DNA"/>
</dbReference>
<evidence type="ECO:0000313" key="11">
    <source>
        <dbReference type="Proteomes" id="UP000263642"/>
    </source>
</evidence>
<dbReference type="EC" id="2.7.11.1" evidence="1"/>
<dbReference type="PROSITE" id="PS50011">
    <property type="entry name" value="PROTEIN_KINASE_DOM"/>
    <property type="match status" value="1"/>
</dbReference>
<evidence type="ECO:0000256" key="1">
    <source>
        <dbReference type="ARBA" id="ARBA00012513"/>
    </source>
</evidence>
<dbReference type="Pfam" id="PF00069">
    <property type="entry name" value="Pkinase"/>
    <property type="match status" value="1"/>
</dbReference>
<dbReference type="GO" id="GO:0004674">
    <property type="term" value="F:protein serine/threonine kinase activity"/>
    <property type="evidence" value="ECO:0007669"/>
    <property type="project" value="UniProtKB-KW"/>
</dbReference>
<dbReference type="SUPFAM" id="SSF56436">
    <property type="entry name" value="C-type lectin-like"/>
    <property type="match status" value="1"/>
</dbReference>
<dbReference type="InterPro" id="IPR042095">
    <property type="entry name" value="SUMF_sf"/>
</dbReference>
<dbReference type="CDD" id="cd14014">
    <property type="entry name" value="STKc_PknB_like"/>
    <property type="match status" value="1"/>
</dbReference>
<dbReference type="InterPro" id="IPR011009">
    <property type="entry name" value="Kinase-like_dom_sf"/>
</dbReference>
<dbReference type="Proteomes" id="UP000263642">
    <property type="component" value="Unassembled WGS sequence"/>
</dbReference>
<sequence length="790" mass="86813">MNEQDIFLAAIEITDLTDRAAYVDEACGADASLRAQVVELLKSHDLTSQFLETPAVAADSAVIETMLTNPADSNEELSDERTSGEEEFRRYLQPATRPGWLGRLAHYEIEEILGRGAFGIVAKAFDEKLHRIVAIKLMNPELATTSPPRKRFLREARTAAAVTHENLVAIHAVEEEPIPYLVMEYVPGQTLQQLMSGNGPLEVADILRIGQQVASGLAAAHTVNLIHRDIKPSNILLTEGPNERAKISDFGLARAVDDASLTSSGLIAGTPMYMAPEQARGETLDHRADLFSLGSVLYQMASGHPPFRAANTVAVLRRVCEDTPRPLDDVIPETPSWLATIIFRLLEKKREDRFQTAQEVADLLARCQNELQHYGRVTCVKGRSGAAGTQVFQAKTGSNSRPWKKYIGGLIGGLAVVAVVIGLATMNGGGKAGPEREVTSELASVAGVASPESPSETAETPEDAVSWHGWPADAPPPAIAPFDADQALAHQKAWAEYLKIPVEYENSLGMKFRLIPPGEFLMGSTPEEIEVQLKKVGDNEQEQKKIQSAGPQHKVILTQPVYVGVTEVTQAQYEQVMKGNQSEITASDTGKKLDAGLSTSNHAARKMTWPDAVEFCAKLSQQEELKSFYSRSDKYRVTPLEGTGYRLPTEAEWEFACRAGTTTRYWSGDRFKDLMTVGWFSYNSGNKIHSVGELKANPFGLFDMHGNVEEWVQDSWDVAFYGTFSENAAIDPYRSFLDGHSRSVRGGGVRSNEFICRSSARFFVSNYMAAWTTWGFRVVLAVDGVKKKLE</sequence>
<evidence type="ECO:0000256" key="2">
    <source>
        <dbReference type="ARBA" id="ARBA00022527"/>
    </source>
</evidence>
<evidence type="ECO:0000256" key="7">
    <source>
        <dbReference type="PROSITE-ProRule" id="PRU10141"/>
    </source>
</evidence>
<keyword evidence="5" id="KW-0418">Kinase</keyword>
<comment type="caution">
    <text evidence="10">The sequence shown here is derived from an EMBL/GenBank/DDBJ whole genome shotgun (WGS) entry which is preliminary data.</text>
</comment>
<proteinExistence type="predicted"/>
<gene>
    <name evidence="10" type="ORF">DIT97_07485</name>
</gene>
<keyword evidence="4 7" id="KW-0547">Nucleotide-binding</keyword>
<protein>
    <recommendedName>
        <fullName evidence="1">non-specific serine/threonine protein kinase</fullName>
        <ecNumber evidence="1">2.7.11.1</ecNumber>
    </recommendedName>
</protein>
<accession>A0A3D3R5J1</accession>
<organism evidence="10 11">
    <name type="scientific">Gimesia maris</name>
    <dbReference type="NCBI Taxonomy" id="122"/>
    <lineage>
        <taxon>Bacteria</taxon>
        <taxon>Pseudomonadati</taxon>
        <taxon>Planctomycetota</taxon>
        <taxon>Planctomycetia</taxon>
        <taxon>Planctomycetales</taxon>
        <taxon>Planctomycetaceae</taxon>
        <taxon>Gimesia</taxon>
    </lineage>
</organism>
<dbReference type="PROSITE" id="PS00108">
    <property type="entry name" value="PROTEIN_KINASE_ST"/>
    <property type="match status" value="1"/>
</dbReference>
<evidence type="ECO:0000259" key="9">
    <source>
        <dbReference type="PROSITE" id="PS50011"/>
    </source>
</evidence>
<dbReference type="InterPro" id="IPR005532">
    <property type="entry name" value="SUMF_dom"/>
</dbReference>
<evidence type="ECO:0000256" key="4">
    <source>
        <dbReference type="ARBA" id="ARBA00022741"/>
    </source>
</evidence>